<dbReference type="PROSITE" id="PS51257">
    <property type="entry name" value="PROKAR_LIPOPROTEIN"/>
    <property type="match status" value="1"/>
</dbReference>
<evidence type="ECO:0008006" key="4">
    <source>
        <dbReference type="Google" id="ProtNLM"/>
    </source>
</evidence>
<gene>
    <name evidence="2" type="ORF">F6B93_20600</name>
</gene>
<dbReference type="Proteomes" id="UP000682202">
    <property type="component" value="Chromosome"/>
</dbReference>
<evidence type="ECO:0000313" key="3">
    <source>
        <dbReference type="Proteomes" id="UP000682202"/>
    </source>
</evidence>
<organism evidence="2 3">
    <name type="scientific">Mycobacterium spongiae</name>
    <dbReference type="NCBI Taxonomy" id="886343"/>
    <lineage>
        <taxon>Bacteria</taxon>
        <taxon>Bacillati</taxon>
        <taxon>Actinomycetota</taxon>
        <taxon>Actinomycetes</taxon>
        <taxon>Mycobacteriales</taxon>
        <taxon>Mycobacteriaceae</taxon>
        <taxon>Mycobacterium</taxon>
    </lineage>
</organism>
<name>A0A975K155_9MYCO</name>
<dbReference type="Pfam" id="PF04314">
    <property type="entry name" value="PCuAC"/>
    <property type="match status" value="1"/>
</dbReference>
<feature type="signal peptide" evidence="1">
    <location>
        <begin position="1"/>
        <end position="28"/>
    </location>
</feature>
<reference evidence="2" key="1">
    <citation type="submission" date="2019-12" db="EMBL/GenBank/DDBJ databases">
        <title>Mycobacterium spongiae sp. nov.</title>
        <authorList>
            <person name="Stinear T."/>
        </authorList>
    </citation>
    <scope>NUCLEOTIDE SEQUENCE</scope>
    <source>
        <strain evidence="2">FSD4b-SM</strain>
    </source>
</reference>
<dbReference type="Gene3D" id="2.60.40.1890">
    <property type="entry name" value="PCu(A)C copper chaperone"/>
    <property type="match status" value="1"/>
</dbReference>
<keyword evidence="1" id="KW-0732">Signal</keyword>
<keyword evidence="3" id="KW-1185">Reference proteome</keyword>
<dbReference type="InterPro" id="IPR007410">
    <property type="entry name" value="LpqE-like"/>
</dbReference>
<evidence type="ECO:0000256" key="1">
    <source>
        <dbReference type="SAM" id="SignalP"/>
    </source>
</evidence>
<evidence type="ECO:0000313" key="2">
    <source>
        <dbReference type="EMBL" id="QUR69153.1"/>
    </source>
</evidence>
<proteinExistence type="predicted"/>
<protein>
    <recommendedName>
        <fullName evidence="4">Lipoprotein LpqE</fullName>
    </recommendedName>
</protein>
<dbReference type="RefSeq" id="WP_211696741.1">
    <property type="nucleotide sequence ID" value="NZ_CP046600.1"/>
</dbReference>
<feature type="chain" id="PRO_5038624080" description="Lipoprotein LpqE" evidence="1">
    <location>
        <begin position="29"/>
        <end position="190"/>
    </location>
</feature>
<dbReference type="InterPro" id="IPR036182">
    <property type="entry name" value="PCuAC_sf"/>
</dbReference>
<accession>A0A975K155</accession>
<dbReference type="EMBL" id="CP046600">
    <property type="protein sequence ID" value="QUR69153.1"/>
    <property type="molecule type" value="Genomic_DNA"/>
</dbReference>
<dbReference type="KEGG" id="mspg:F6B93_20600"/>
<sequence length="190" mass="19578">MNRFNARLRLPRLPAWLASALLIAVALSGCGAGQLSQTAAQQSAVNGNTLTISNIALRDIRIQAQQCTSDFLQPGKAVELVLVAVNQSPDTADQLLGVSTDIGTVTVTGDARLPASGMLFVGIPDGQMVAPGPLPSSTAAKATIVLTKPISNGLTYDFTFNFEKAGQASVAVPISAGVDQPEVQAPADHS</sequence>
<dbReference type="AlphaFoldDB" id="A0A975K155"/>